<evidence type="ECO:0000256" key="3">
    <source>
        <dbReference type="ARBA" id="ARBA00022448"/>
    </source>
</evidence>
<evidence type="ECO:0000256" key="12">
    <source>
        <dbReference type="ARBA" id="ARBA00023136"/>
    </source>
</evidence>
<dbReference type="InterPro" id="IPR011992">
    <property type="entry name" value="EF-hand-dom_pair"/>
</dbReference>
<evidence type="ECO:0000313" key="17">
    <source>
        <dbReference type="Ensembl" id="ENSTGUP00000029362.1"/>
    </source>
</evidence>
<dbReference type="GO" id="GO:0051560">
    <property type="term" value="P:mitochondrial calcium ion homeostasis"/>
    <property type="evidence" value="ECO:0007669"/>
    <property type="project" value="TreeGrafter"/>
</dbReference>
<organism evidence="17 18">
    <name type="scientific">Taeniopygia guttata</name>
    <name type="common">Zebra finch</name>
    <name type="synonym">Poephila guttata</name>
    <dbReference type="NCBI Taxonomy" id="59729"/>
    <lineage>
        <taxon>Eukaryota</taxon>
        <taxon>Metazoa</taxon>
        <taxon>Chordata</taxon>
        <taxon>Craniata</taxon>
        <taxon>Vertebrata</taxon>
        <taxon>Euteleostomi</taxon>
        <taxon>Archelosauria</taxon>
        <taxon>Archosauria</taxon>
        <taxon>Dinosauria</taxon>
        <taxon>Saurischia</taxon>
        <taxon>Theropoda</taxon>
        <taxon>Coelurosauria</taxon>
        <taxon>Aves</taxon>
        <taxon>Neognathae</taxon>
        <taxon>Neoaves</taxon>
        <taxon>Telluraves</taxon>
        <taxon>Australaves</taxon>
        <taxon>Passeriformes</taxon>
        <taxon>Passeroidea</taxon>
        <taxon>Estrildidae</taxon>
        <taxon>Estrildinae</taxon>
        <taxon>Taeniopygia</taxon>
    </lineage>
</organism>
<dbReference type="PANTHER" id="PTHR12294:SF1">
    <property type="entry name" value="CALCIUM UPTAKE PROTEIN 1, MITOCHONDRIAL"/>
    <property type="match status" value="1"/>
</dbReference>
<keyword evidence="9" id="KW-0809">Transit peptide</keyword>
<dbReference type="GO" id="GO:0005758">
    <property type="term" value="C:mitochondrial intermembrane space"/>
    <property type="evidence" value="ECO:0007669"/>
    <property type="project" value="UniProtKB-SubCell"/>
</dbReference>
<dbReference type="InterPro" id="IPR018247">
    <property type="entry name" value="EF_Hand_1_Ca_BS"/>
</dbReference>
<comment type="subcellular location">
    <subcellularLocation>
        <location evidence="1">Mitochondrion inner membrane</location>
    </subcellularLocation>
    <subcellularLocation>
        <location evidence="2">Mitochondrion intermembrane space</location>
    </subcellularLocation>
</comment>
<evidence type="ECO:0000256" key="15">
    <source>
        <dbReference type="SAM" id="MobiDB-lite"/>
    </source>
</evidence>
<keyword evidence="12" id="KW-0472">Membrane</keyword>
<keyword evidence="5" id="KW-0479">Metal-binding</keyword>
<dbReference type="SUPFAM" id="SSF47473">
    <property type="entry name" value="EF-hand"/>
    <property type="match status" value="1"/>
</dbReference>
<dbReference type="InterPro" id="IPR039800">
    <property type="entry name" value="MICU1/2/3"/>
</dbReference>
<dbReference type="Proteomes" id="UP000007754">
    <property type="component" value="Chromosome 6"/>
</dbReference>
<keyword evidence="18" id="KW-1185">Reference proteome</keyword>
<keyword evidence="10" id="KW-0406">Ion transport</keyword>
<reference evidence="17 18" key="1">
    <citation type="journal article" date="2010" name="Nature">
        <title>The genome of a songbird.</title>
        <authorList>
            <person name="Warren W.C."/>
            <person name="Clayton D.F."/>
            <person name="Ellegren H."/>
            <person name="Arnold A.P."/>
            <person name="Hillier L.W."/>
            <person name="Kunstner A."/>
            <person name="Searle S."/>
            <person name="White S."/>
            <person name="Vilella A.J."/>
            <person name="Fairley S."/>
            <person name="Heger A."/>
            <person name="Kong L."/>
            <person name="Ponting C.P."/>
            <person name="Jarvis E.D."/>
            <person name="Mello C.V."/>
            <person name="Minx P."/>
            <person name="Lovell P."/>
            <person name="Velho T.A."/>
            <person name="Ferris M."/>
            <person name="Balakrishnan C.N."/>
            <person name="Sinha S."/>
            <person name="Blatti C."/>
            <person name="London S.E."/>
            <person name="Li Y."/>
            <person name="Lin Y.C."/>
            <person name="George J."/>
            <person name="Sweedler J."/>
            <person name="Southey B."/>
            <person name="Gunaratne P."/>
            <person name="Watson M."/>
            <person name="Nam K."/>
            <person name="Backstrom N."/>
            <person name="Smeds L."/>
            <person name="Nabholz B."/>
            <person name="Itoh Y."/>
            <person name="Whitney O."/>
            <person name="Pfenning A.R."/>
            <person name="Howard J."/>
            <person name="Volker M."/>
            <person name="Skinner B.M."/>
            <person name="Griffin D.K."/>
            <person name="Ye L."/>
            <person name="McLaren W.M."/>
            <person name="Flicek P."/>
            <person name="Quesada V."/>
            <person name="Velasco G."/>
            <person name="Lopez-Otin C."/>
            <person name="Puente X.S."/>
            <person name="Olender T."/>
            <person name="Lancet D."/>
            <person name="Smit A.F."/>
            <person name="Hubley R."/>
            <person name="Konkel M.K."/>
            <person name="Walker J.A."/>
            <person name="Batzer M.A."/>
            <person name="Gu W."/>
            <person name="Pollock D.D."/>
            <person name="Chen L."/>
            <person name="Cheng Z."/>
            <person name="Eichler E.E."/>
            <person name="Stapley J."/>
            <person name="Slate J."/>
            <person name="Ekblom R."/>
            <person name="Birkhead T."/>
            <person name="Burke T."/>
            <person name="Burt D."/>
            <person name="Scharff C."/>
            <person name="Adam I."/>
            <person name="Richard H."/>
            <person name="Sultan M."/>
            <person name="Soldatov A."/>
            <person name="Lehrach H."/>
            <person name="Edwards S.V."/>
            <person name="Yang S.P."/>
            <person name="Li X."/>
            <person name="Graves T."/>
            <person name="Fulton L."/>
            <person name="Nelson J."/>
            <person name="Chinwalla A."/>
            <person name="Hou S."/>
            <person name="Mardis E.R."/>
            <person name="Wilson R.K."/>
        </authorList>
    </citation>
    <scope>NUCLEOTIDE SEQUENCE [LARGE SCALE GENOMIC DNA]</scope>
</reference>
<evidence type="ECO:0000256" key="7">
    <source>
        <dbReference type="ARBA" id="ARBA00022792"/>
    </source>
</evidence>
<evidence type="ECO:0000256" key="6">
    <source>
        <dbReference type="ARBA" id="ARBA00022737"/>
    </source>
</evidence>
<evidence type="ECO:0000256" key="2">
    <source>
        <dbReference type="ARBA" id="ARBA00004569"/>
    </source>
</evidence>
<evidence type="ECO:0000256" key="1">
    <source>
        <dbReference type="ARBA" id="ARBA00004273"/>
    </source>
</evidence>
<keyword evidence="4" id="KW-0109">Calcium transport</keyword>
<feature type="region of interest" description="Disordered" evidence="15">
    <location>
        <begin position="61"/>
        <end position="105"/>
    </location>
</feature>
<evidence type="ECO:0000256" key="13">
    <source>
        <dbReference type="ARBA" id="ARBA00038333"/>
    </source>
</evidence>
<name>A0A674H3K6_TAEGU</name>
<evidence type="ECO:0000259" key="16">
    <source>
        <dbReference type="PROSITE" id="PS50222"/>
    </source>
</evidence>
<sequence>MFRLRFLPVAAGLAAVSRRYHGTAQHPGTRRRLLVAAFLGTTAATASARFLWQRAYAEDSVRHGPRAEPGEKMKHEEEESSEDRRAVASGDEEAPPEGKKKKRSGFRDRKVMEYENRIRAYSTPDKIFRYFATLKVINEHGESEVFMTPQDFVRSITPNEKQPENLGLDQFIVKRYDGKKLSQEREKFADEDSIFYALGECGLISFSDYIFLTTVLSTPQRNFEIAFKMFDLNGDGEVDMEEFEQVQSIIRSQTSMGMRHRDRSTTGNTLKTGFNSALTTYFFGADLKGKLTISHFLDFQRKLQHDILKLEFERHDPVDGRITERQFGSMLLAYSGVQSKKLTVMLKQLKKHFQDGEGLTFEEVENFFTFLKNINDVDTALSFYHMAGASLDKGNGELSNKEFVAIMKQRLMRGLEKPKDMGFTRLMRAMWKCAQETAWDFTAPKQQ</sequence>
<evidence type="ECO:0000256" key="4">
    <source>
        <dbReference type="ARBA" id="ARBA00022568"/>
    </source>
</evidence>
<dbReference type="InterPro" id="IPR002048">
    <property type="entry name" value="EF_hand_dom"/>
</dbReference>
<dbReference type="GO" id="GO:1990246">
    <property type="term" value="C:uniplex complex"/>
    <property type="evidence" value="ECO:0007669"/>
    <property type="project" value="TreeGrafter"/>
</dbReference>
<evidence type="ECO:0000256" key="8">
    <source>
        <dbReference type="ARBA" id="ARBA00022837"/>
    </source>
</evidence>
<evidence type="ECO:0000256" key="9">
    <source>
        <dbReference type="ARBA" id="ARBA00022946"/>
    </source>
</evidence>
<evidence type="ECO:0000256" key="5">
    <source>
        <dbReference type="ARBA" id="ARBA00022723"/>
    </source>
</evidence>
<dbReference type="Pfam" id="PF13202">
    <property type="entry name" value="EF-hand_5"/>
    <property type="match status" value="1"/>
</dbReference>
<dbReference type="PANTHER" id="PTHR12294">
    <property type="entry name" value="EF HAND DOMAIN FAMILY A1,A2-RELATED"/>
    <property type="match status" value="1"/>
</dbReference>
<reference evidence="17" key="2">
    <citation type="submission" date="2025-08" db="UniProtKB">
        <authorList>
            <consortium name="Ensembl"/>
        </authorList>
    </citation>
    <scope>IDENTIFICATION</scope>
</reference>
<feature type="domain" description="EF-hand" evidence="16">
    <location>
        <begin position="218"/>
        <end position="253"/>
    </location>
</feature>
<comment type="similarity">
    <text evidence="13">Belongs to the MICU1 family. MICU1 subfamily.</text>
</comment>
<dbReference type="AlphaFoldDB" id="A0A674H3K6"/>
<evidence type="ECO:0000313" key="18">
    <source>
        <dbReference type="Proteomes" id="UP000007754"/>
    </source>
</evidence>
<proteinExistence type="inferred from homology"/>
<dbReference type="GO" id="GO:0036444">
    <property type="term" value="P:calcium import into the mitochondrion"/>
    <property type="evidence" value="ECO:0007669"/>
    <property type="project" value="TreeGrafter"/>
</dbReference>
<keyword evidence="11" id="KW-0496">Mitochondrion</keyword>
<evidence type="ECO:0000256" key="14">
    <source>
        <dbReference type="ARBA" id="ARBA00040181"/>
    </source>
</evidence>
<keyword evidence="3" id="KW-0813">Transport</keyword>
<gene>
    <name evidence="17" type="primary">MICU1</name>
</gene>
<keyword evidence="7" id="KW-0999">Mitochondrion inner membrane</keyword>
<dbReference type="PROSITE" id="PS50222">
    <property type="entry name" value="EF_HAND_2"/>
    <property type="match status" value="1"/>
</dbReference>
<dbReference type="Gene3D" id="1.10.238.10">
    <property type="entry name" value="EF-hand"/>
    <property type="match status" value="1"/>
</dbReference>
<dbReference type="FunFam" id="1.10.238.10:FF:000159">
    <property type="entry name" value="Calcium uptake protein 1, mitochondrial"/>
    <property type="match status" value="1"/>
</dbReference>
<feature type="compositionally biased region" description="Basic and acidic residues" evidence="15">
    <location>
        <begin position="61"/>
        <end position="86"/>
    </location>
</feature>
<dbReference type="GeneTree" id="ENSGT00950000183079"/>
<reference evidence="17" key="3">
    <citation type="submission" date="2025-09" db="UniProtKB">
        <authorList>
            <consortium name="Ensembl"/>
        </authorList>
    </citation>
    <scope>IDENTIFICATION</scope>
</reference>
<protein>
    <recommendedName>
        <fullName evidence="14">Calcium uptake protein 1, mitochondrial</fullName>
    </recommendedName>
</protein>
<keyword evidence="6" id="KW-0677">Repeat</keyword>
<evidence type="ECO:0000256" key="10">
    <source>
        <dbReference type="ARBA" id="ARBA00023065"/>
    </source>
</evidence>
<keyword evidence="8" id="KW-0106">Calcium</keyword>
<dbReference type="PROSITE" id="PS00018">
    <property type="entry name" value="EF_HAND_1"/>
    <property type="match status" value="1"/>
</dbReference>
<accession>A0A674H3K6</accession>
<dbReference type="Ensembl" id="ENSTGUT00000035690.1">
    <property type="protein sequence ID" value="ENSTGUP00000029362.1"/>
    <property type="gene ID" value="ENSTGUG00000004436.2"/>
</dbReference>
<dbReference type="GO" id="GO:0005509">
    <property type="term" value="F:calcium ion binding"/>
    <property type="evidence" value="ECO:0007669"/>
    <property type="project" value="InterPro"/>
</dbReference>
<evidence type="ECO:0000256" key="11">
    <source>
        <dbReference type="ARBA" id="ARBA00023128"/>
    </source>
</evidence>